<dbReference type="CDD" id="cd04301">
    <property type="entry name" value="NAT_SF"/>
    <property type="match status" value="1"/>
</dbReference>
<keyword evidence="3" id="KW-1185">Reference proteome</keyword>
<dbReference type="EMBL" id="PVTX01000011">
    <property type="protein sequence ID" value="PRZ04014.1"/>
    <property type="molecule type" value="Genomic_DNA"/>
</dbReference>
<dbReference type="Gene3D" id="3.40.630.30">
    <property type="match status" value="1"/>
</dbReference>
<evidence type="ECO:0000313" key="2">
    <source>
        <dbReference type="EMBL" id="PRZ04014.1"/>
    </source>
</evidence>
<accession>A0ABX5EAH8</accession>
<dbReference type="PROSITE" id="PS51186">
    <property type="entry name" value="GNAT"/>
    <property type="match status" value="1"/>
</dbReference>
<proteinExistence type="predicted"/>
<dbReference type="PANTHER" id="PTHR43233">
    <property type="entry name" value="FAMILY N-ACETYLTRANSFERASE, PUTATIVE (AFU_ORTHOLOGUE AFUA_6G03350)-RELATED"/>
    <property type="match status" value="1"/>
</dbReference>
<protein>
    <submittedName>
        <fullName evidence="2">Acetyltransferase (GNAT) family protein</fullName>
    </submittedName>
</protein>
<evidence type="ECO:0000313" key="3">
    <source>
        <dbReference type="Proteomes" id="UP000239895"/>
    </source>
</evidence>
<dbReference type="PANTHER" id="PTHR43233:SF1">
    <property type="entry name" value="FAMILY N-ACETYLTRANSFERASE, PUTATIVE (AFU_ORTHOLOGUE AFUA_6G03350)-RELATED"/>
    <property type="match status" value="1"/>
</dbReference>
<reference evidence="2 3" key="1">
    <citation type="submission" date="2018-03" db="EMBL/GenBank/DDBJ databases">
        <title>Comparative analysis of microorganisms from saline springs in Andes Mountain Range, Colombia.</title>
        <authorList>
            <person name="Rubin E."/>
        </authorList>
    </citation>
    <scope>NUCLEOTIDE SEQUENCE [LARGE SCALE GENOMIC DNA]</scope>
    <source>
        <strain evidence="2 3">CG 23</strain>
    </source>
</reference>
<feature type="domain" description="N-acetyltransferase" evidence="1">
    <location>
        <begin position="4"/>
        <end position="140"/>
    </location>
</feature>
<dbReference type="InterPro" id="IPR000182">
    <property type="entry name" value="GNAT_dom"/>
</dbReference>
<dbReference type="InterPro" id="IPR016181">
    <property type="entry name" value="Acyl_CoA_acyltransferase"/>
</dbReference>
<dbReference type="SUPFAM" id="SSF55729">
    <property type="entry name" value="Acyl-CoA N-acyltransferases (Nat)"/>
    <property type="match status" value="1"/>
</dbReference>
<dbReference type="Proteomes" id="UP000239895">
    <property type="component" value="Unassembled WGS sequence"/>
</dbReference>
<dbReference type="InterPro" id="IPR053144">
    <property type="entry name" value="Acetyltransferase_Butenolide"/>
</dbReference>
<evidence type="ECO:0000259" key="1">
    <source>
        <dbReference type="PROSITE" id="PS51186"/>
    </source>
</evidence>
<sequence>MSDDEFSADPARLDHARVHELLSEHAYWATGRTREAQDAAIAASRNYGIYTAAGEQIAYARAVTDGVTFAWLADVIVDPAHRGRGLGTRIVDGALADLDTLGLKRVLLKASPEARAVYLSAGFTELDEPDTWLQRRSPSA</sequence>
<name>A0ABX5EAH8_9MICO</name>
<dbReference type="Pfam" id="PF00583">
    <property type="entry name" value="Acetyltransf_1"/>
    <property type="match status" value="1"/>
</dbReference>
<dbReference type="RefSeq" id="WP_106269357.1">
    <property type="nucleotide sequence ID" value="NZ_PVTX01000011.1"/>
</dbReference>
<organism evidence="2 3">
    <name type="scientific">Isoptericola halotolerans</name>
    <dbReference type="NCBI Taxonomy" id="300560"/>
    <lineage>
        <taxon>Bacteria</taxon>
        <taxon>Bacillati</taxon>
        <taxon>Actinomycetota</taxon>
        <taxon>Actinomycetes</taxon>
        <taxon>Micrococcales</taxon>
        <taxon>Promicromonosporaceae</taxon>
        <taxon>Isoptericola</taxon>
    </lineage>
</organism>
<gene>
    <name evidence="2" type="ORF">BCL65_11148</name>
</gene>
<comment type="caution">
    <text evidence="2">The sequence shown here is derived from an EMBL/GenBank/DDBJ whole genome shotgun (WGS) entry which is preliminary data.</text>
</comment>